<reference evidence="3 4" key="1">
    <citation type="submission" date="2016-03" db="EMBL/GenBank/DDBJ databases">
        <title>Genome sequence of Nesiotobacter sp. nov., a moderately halophilic alphaproteobacterium isolated from the Yellow Sea, China.</title>
        <authorList>
            <person name="Zhang G."/>
            <person name="Zhang R."/>
        </authorList>
    </citation>
    <scope>NUCLEOTIDE SEQUENCE [LARGE SCALE GENOMIC DNA]</scope>
    <source>
        <strain evidence="3 4">WB1-6</strain>
    </source>
</reference>
<feature type="domain" description="Glycosyl transferase family 1" evidence="1">
    <location>
        <begin position="185"/>
        <end position="347"/>
    </location>
</feature>
<evidence type="ECO:0000259" key="2">
    <source>
        <dbReference type="Pfam" id="PF13439"/>
    </source>
</evidence>
<dbReference type="Pfam" id="PF13439">
    <property type="entry name" value="Glyco_transf_4"/>
    <property type="match status" value="1"/>
</dbReference>
<gene>
    <name evidence="3" type="ORF">A3843_05525</name>
</gene>
<proteinExistence type="predicted"/>
<evidence type="ECO:0000259" key="1">
    <source>
        <dbReference type="Pfam" id="PF00534"/>
    </source>
</evidence>
<dbReference type="PANTHER" id="PTHR12526:SF630">
    <property type="entry name" value="GLYCOSYLTRANSFERASE"/>
    <property type="match status" value="1"/>
</dbReference>
<dbReference type="AlphaFoldDB" id="A0A1U7JJP6"/>
<evidence type="ECO:0000313" key="3">
    <source>
        <dbReference type="EMBL" id="OKL44963.1"/>
    </source>
</evidence>
<organism evidence="3 4">
    <name type="scientific">Pseudovibrio exalbescens</name>
    <dbReference type="NCBI Taxonomy" id="197461"/>
    <lineage>
        <taxon>Bacteria</taxon>
        <taxon>Pseudomonadati</taxon>
        <taxon>Pseudomonadota</taxon>
        <taxon>Alphaproteobacteria</taxon>
        <taxon>Hyphomicrobiales</taxon>
        <taxon>Stappiaceae</taxon>
        <taxon>Pseudovibrio</taxon>
    </lineage>
</organism>
<dbReference type="Gene3D" id="3.40.50.2000">
    <property type="entry name" value="Glycogen Phosphorylase B"/>
    <property type="match status" value="2"/>
</dbReference>
<dbReference type="InterPro" id="IPR028098">
    <property type="entry name" value="Glyco_trans_4-like_N"/>
</dbReference>
<dbReference type="PANTHER" id="PTHR12526">
    <property type="entry name" value="GLYCOSYLTRANSFERASE"/>
    <property type="match status" value="1"/>
</dbReference>
<accession>A0A1U7JJP6</accession>
<name>A0A1U7JJP6_9HYPH</name>
<feature type="domain" description="Glycosyltransferase subfamily 4-like N-terminal" evidence="2">
    <location>
        <begin position="15"/>
        <end position="171"/>
    </location>
</feature>
<dbReference type="STRING" id="197461.A3843_05525"/>
<comment type="caution">
    <text evidence="3">The sequence shown here is derived from an EMBL/GenBank/DDBJ whole genome shotgun (WGS) entry which is preliminary data.</text>
</comment>
<sequence length="374" mass="40215">MKICMIVEALEGDEMARVALDLSGGLASRGHVVQLIGLTGAQLEQHLVPDGVEALCFQRGKVSVALADLVRLFENDRPDVVIAHGQRANTCAITAAKLRSRPPLPIVAVEHRMFSVDASLDEDARREIALLAVPYSYRDADVIICVMESIASVIGLCDWLDDEFLRVIYNPLVSFDVFEASERAIEEPWFEPKGRVVIVSSGPLSKGSGHEDLLQALAVSRYKLDLLGIVIGEGEVRDALEQMASSLALEDVVVLPGNVSGIERFLRAADVYVQPHAGDAFDRQVAVAMALGTPMAVVGGSAGAHEILEDVEAAVLCAEGSAEELSRALVSLSKCRKPVDALTEKARLFSAERVFDAYEGVLKKVSMPPETNGS</sequence>
<keyword evidence="4" id="KW-1185">Reference proteome</keyword>
<dbReference type="EMBL" id="LVVZ01000009">
    <property type="protein sequence ID" value="OKL44963.1"/>
    <property type="molecule type" value="Genomic_DNA"/>
</dbReference>
<dbReference type="Pfam" id="PF00534">
    <property type="entry name" value="Glycos_transf_1"/>
    <property type="match status" value="1"/>
</dbReference>
<dbReference type="InterPro" id="IPR001296">
    <property type="entry name" value="Glyco_trans_1"/>
</dbReference>
<evidence type="ECO:0000313" key="4">
    <source>
        <dbReference type="Proteomes" id="UP000185783"/>
    </source>
</evidence>
<protein>
    <recommendedName>
        <fullName evidence="5">Glycosyltransferase</fullName>
    </recommendedName>
</protein>
<dbReference type="Proteomes" id="UP000185783">
    <property type="component" value="Unassembled WGS sequence"/>
</dbReference>
<dbReference type="GO" id="GO:0016757">
    <property type="term" value="F:glycosyltransferase activity"/>
    <property type="evidence" value="ECO:0007669"/>
    <property type="project" value="InterPro"/>
</dbReference>
<evidence type="ECO:0008006" key="5">
    <source>
        <dbReference type="Google" id="ProtNLM"/>
    </source>
</evidence>
<dbReference type="RefSeq" id="WP_028482210.1">
    <property type="nucleotide sequence ID" value="NZ_LVVZ01000009.1"/>
</dbReference>
<dbReference type="SUPFAM" id="SSF53756">
    <property type="entry name" value="UDP-Glycosyltransferase/glycogen phosphorylase"/>
    <property type="match status" value="1"/>
</dbReference>